<dbReference type="GO" id="GO:0006897">
    <property type="term" value="P:endocytosis"/>
    <property type="evidence" value="ECO:0007669"/>
    <property type="project" value="TreeGrafter"/>
</dbReference>
<organism evidence="4 5">
    <name type="scientific">Euphydryas editha</name>
    <name type="common">Edith's checkerspot</name>
    <dbReference type="NCBI Taxonomy" id="104508"/>
    <lineage>
        <taxon>Eukaryota</taxon>
        <taxon>Metazoa</taxon>
        <taxon>Ecdysozoa</taxon>
        <taxon>Arthropoda</taxon>
        <taxon>Hexapoda</taxon>
        <taxon>Insecta</taxon>
        <taxon>Pterygota</taxon>
        <taxon>Neoptera</taxon>
        <taxon>Endopterygota</taxon>
        <taxon>Lepidoptera</taxon>
        <taxon>Glossata</taxon>
        <taxon>Ditrysia</taxon>
        <taxon>Papilionoidea</taxon>
        <taxon>Nymphalidae</taxon>
        <taxon>Nymphalinae</taxon>
        <taxon>Euphydryas</taxon>
    </lineage>
</organism>
<evidence type="ECO:0000256" key="1">
    <source>
        <dbReference type="ARBA" id="ARBA00022837"/>
    </source>
</evidence>
<dbReference type="InterPro" id="IPR018247">
    <property type="entry name" value="EF_Hand_1_Ca_BS"/>
</dbReference>
<dbReference type="FunFam" id="1.10.238.10:FF:000038">
    <property type="entry name" value="EH domain-containing protein 3"/>
    <property type="match status" value="1"/>
</dbReference>
<dbReference type="PANTHER" id="PTHR11216">
    <property type="entry name" value="EH DOMAIN"/>
    <property type="match status" value="1"/>
</dbReference>
<dbReference type="CDD" id="cd00052">
    <property type="entry name" value="EH"/>
    <property type="match status" value="1"/>
</dbReference>
<proteinExistence type="predicted"/>
<evidence type="ECO:0000259" key="3">
    <source>
        <dbReference type="PROSITE" id="PS50222"/>
    </source>
</evidence>
<dbReference type="GO" id="GO:0005509">
    <property type="term" value="F:calcium ion binding"/>
    <property type="evidence" value="ECO:0007669"/>
    <property type="project" value="InterPro"/>
</dbReference>
<dbReference type="AlphaFoldDB" id="A0AAU9U7C3"/>
<dbReference type="InterPro" id="IPR000261">
    <property type="entry name" value="EH_dom"/>
</dbReference>
<dbReference type="Gene3D" id="1.10.238.10">
    <property type="entry name" value="EF-hand"/>
    <property type="match status" value="1"/>
</dbReference>
<dbReference type="Proteomes" id="UP001153954">
    <property type="component" value="Unassembled WGS sequence"/>
</dbReference>
<accession>A0AAU9U7C3</accession>
<evidence type="ECO:0000259" key="2">
    <source>
        <dbReference type="PROSITE" id="PS50031"/>
    </source>
</evidence>
<dbReference type="SMART" id="SM00027">
    <property type="entry name" value="EH"/>
    <property type="match status" value="1"/>
</dbReference>
<dbReference type="InterPro" id="IPR002048">
    <property type="entry name" value="EF_hand_dom"/>
</dbReference>
<protein>
    <submittedName>
        <fullName evidence="4">Uncharacterized protein</fullName>
    </submittedName>
</protein>
<dbReference type="PANTHER" id="PTHR11216:SF170">
    <property type="entry name" value="DYNAMIN ASSOCIATED PROTEIN 160, ISOFORM D"/>
    <property type="match status" value="1"/>
</dbReference>
<dbReference type="PROSITE" id="PS00018">
    <property type="entry name" value="EF_HAND_1"/>
    <property type="match status" value="1"/>
</dbReference>
<evidence type="ECO:0000313" key="5">
    <source>
        <dbReference type="Proteomes" id="UP001153954"/>
    </source>
</evidence>
<evidence type="ECO:0000313" key="4">
    <source>
        <dbReference type="EMBL" id="CAH2095023.1"/>
    </source>
</evidence>
<dbReference type="PROSITE" id="PS50031">
    <property type="entry name" value="EH"/>
    <property type="match status" value="1"/>
</dbReference>
<reference evidence="4" key="1">
    <citation type="submission" date="2022-03" db="EMBL/GenBank/DDBJ databases">
        <authorList>
            <person name="Tunstrom K."/>
        </authorList>
    </citation>
    <scope>NUCLEOTIDE SEQUENCE</scope>
</reference>
<dbReference type="EMBL" id="CAKOGL010000015">
    <property type="protein sequence ID" value="CAH2095023.1"/>
    <property type="molecule type" value="Genomic_DNA"/>
</dbReference>
<dbReference type="GO" id="GO:0005886">
    <property type="term" value="C:plasma membrane"/>
    <property type="evidence" value="ECO:0007669"/>
    <property type="project" value="TreeGrafter"/>
</dbReference>
<keyword evidence="5" id="KW-1185">Reference proteome</keyword>
<keyword evidence="1" id="KW-0106">Calcium</keyword>
<dbReference type="SUPFAM" id="SSF47473">
    <property type="entry name" value="EF-hand"/>
    <property type="match status" value="1"/>
</dbReference>
<dbReference type="PROSITE" id="PS50222">
    <property type="entry name" value="EF_HAND_2"/>
    <property type="match status" value="1"/>
</dbReference>
<dbReference type="GO" id="GO:0005737">
    <property type="term" value="C:cytoplasm"/>
    <property type="evidence" value="ECO:0007669"/>
    <property type="project" value="TreeGrafter"/>
</dbReference>
<feature type="domain" description="EF-hand" evidence="3">
    <location>
        <begin position="102"/>
        <end position="137"/>
    </location>
</feature>
<dbReference type="InterPro" id="IPR011992">
    <property type="entry name" value="EF-hand-dom_pair"/>
</dbReference>
<dbReference type="Pfam" id="PF12763">
    <property type="entry name" value="EH"/>
    <property type="match status" value="1"/>
</dbReference>
<gene>
    <name evidence="4" type="ORF">EEDITHA_LOCUS10527</name>
</gene>
<comment type="caution">
    <text evidence="4">The sequence shown here is derived from an EMBL/GenBank/DDBJ whole genome shotgun (WGS) entry which is preliminary data.</text>
</comment>
<feature type="domain" description="EH" evidence="2">
    <location>
        <begin position="70"/>
        <end position="158"/>
    </location>
</feature>
<dbReference type="GO" id="GO:0016197">
    <property type="term" value="P:endosomal transport"/>
    <property type="evidence" value="ECO:0007669"/>
    <property type="project" value="TreeGrafter"/>
</dbReference>
<dbReference type="SMART" id="SM00054">
    <property type="entry name" value="EFh"/>
    <property type="match status" value="1"/>
</dbReference>
<sequence length="158" mass="17427">MSLCSNQGRSVCRLDVWMRRVGDNGRTSSLTRDTCGAFEGVEDQVSPFGYGRGEGVDAGHGDPEWICSKEKPQYDQIFQSLNPIDGKVTGAAAKTEMVKSKLPNSVLGKIWKLSDIDKDGFLDEEEFALAMHLIRVKIDGHDLPSELPPHLVPPSKRN</sequence>
<name>A0AAU9U7C3_EUPED</name>